<evidence type="ECO:0000256" key="1">
    <source>
        <dbReference type="SAM" id="SignalP"/>
    </source>
</evidence>
<dbReference type="Proteomes" id="UP001164746">
    <property type="component" value="Chromosome 17"/>
</dbReference>
<organism evidence="2 3">
    <name type="scientific">Mya arenaria</name>
    <name type="common">Soft-shell clam</name>
    <dbReference type="NCBI Taxonomy" id="6604"/>
    <lineage>
        <taxon>Eukaryota</taxon>
        <taxon>Metazoa</taxon>
        <taxon>Spiralia</taxon>
        <taxon>Lophotrochozoa</taxon>
        <taxon>Mollusca</taxon>
        <taxon>Bivalvia</taxon>
        <taxon>Autobranchia</taxon>
        <taxon>Heteroconchia</taxon>
        <taxon>Euheterodonta</taxon>
        <taxon>Imparidentia</taxon>
        <taxon>Neoheterodontei</taxon>
        <taxon>Myida</taxon>
        <taxon>Myoidea</taxon>
        <taxon>Myidae</taxon>
        <taxon>Mya</taxon>
    </lineage>
</organism>
<protein>
    <submittedName>
        <fullName evidence="2">Uncharacterized protein</fullName>
    </submittedName>
</protein>
<feature type="chain" id="PRO_5046329959" evidence="1">
    <location>
        <begin position="25"/>
        <end position="61"/>
    </location>
</feature>
<reference evidence="2" key="1">
    <citation type="submission" date="2022-11" db="EMBL/GenBank/DDBJ databases">
        <title>Centuries of genome instability and evolution in soft-shell clam transmissible cancer (bioRxiv).</title>
        <authorList>
            <person name="Hart S.F.M."/>
            <person name="Yonemitsu M.A."/>
            <person name="Giersch R.M."/>
            <person name="Beal B.F."/>
            <person name="Arriagada G."/>
            <person name="Davis B.W."/>
            <person name="Ostrander E.A."/>
            <person name="Goff S.P."/>
            <person name="Metzger M.J."/>
        </authorList>
    </citation>
    <scope>NUCLEOTIDE SEQUENCE</scope>
    <source>
        <strain evidence="2">MELC-2E11</strain>
        <tissue evidence="2">Siphon/mantle</tissue>
    </source>
</reference>
<name>A0ABY7GA93_MYAAR</name>
<evidence type="ECO:0000313" key="3">
    <source>
        <dbReference type="Proteomes" id="UP001164746"/>
    </source>
</evidence>
<feature type="signal peptide" evidence="1">
    <location>
        <begin position="1"/>
        <end position="24"/>
    </location>
</feature>
<keyword evidence="3" id="KW-1185">Reference proteome</keyword>
<gene>
    <name evidence="2" type="ORF">MAR_033882</name>
</gene>
<evidence type="ECO:0000313" key="2">
    <source>
        <dbReference type="EMBL" id="WAR31340.1"/>
    </source>
</evidence>
<keyword evidence="1" id="KW-0732">Signal</keyword>
<dbReference type="EMBL" id="CP111028">
    <property type="protein sequence ID" value="WAR31340.1"/>
    <property type="molecule type" value="Genomic_DNA"/>
</dbReference>
<accession>A0ABY7GA93</accession>
<sequence length="61" mass="6982">MFVSFVDVCFLVAFSATSLKTLNAIPLLFINDLEETLITNGHDSIANDRMECYDVFEQYKK</sequence>
<proteinExistence type="predicted"/>